<dbReference type="InterPro" id="IPR032025">
    <property type="entry name" value="DUF5063"/>
</dbReference>
<proteinExistence type="predicted"/>
<dbReference type="Proteomes" id="UP001465153">
    <property type="component" value="Unassembled WGS sequence"/>
</dbReference>
<accession>A0ABQ0AA42</accession>
<sequence>MNIRQKITEFVGFVLNDSHNESDLNQLIQKLDELPLLVYCAKFEFDPEDYNDPPTANYSDTRKTINSKFPELGLYHSAQYTDDLECTGELLLGDAVDDLADIVGDLLEIEWYFENTSDANALWHLEMSYRGHWGSHLRELQLYLYRHHY</sequence>
<evidence type="ECO:0008006" key="3">
    <source>
        <dbReference type="Google" id="ProtNLM"/>
    </source>
</evidence>
<dbReference type="EMBL" id="BAABWN010000007">
    <property type="protein sequence ID" value="GAA6168529.1"/>
    <property type="molecule type" value="Genomic_DNA"/>
</dbReference>
<evidence type="ECO:0000313" key="1">
    <source>
        <dbReference type="EMBL" id="GAA6168529.1"/>
    </source>
</evidence>
<protein>
    <recommendedName>
        <fullName evidence="3">DUF5063 domain-containing protein</fullName>
    </recommendedName>
</protein>
<organism evidence="1 2">
    <name type="scientific">Sessilibacter corallicola</name>
    <dbReference type="NCBI Taxonomy" id="2904075"/>
    <lineage>
        <taxon>Bacteria</taxon>
        <taxon>Pseudomonadati</taxon>
        <taxon>Pseudomonadota</taxon>
        <taxon>Gammaproteobacteria</taxon>
        <taxon>Cellvibrionales</taxon>
        <taxon>Cellvibrionaceae</taxon>
        <taxon>Sessilibacter</taxon>
    </lineage>
</organism>
<dbReference type="Gene3D" id="1.20.120.1550">
    <property type="entry name" value="Protein of unknown function DUF5063"/>
    <property type="match status" value="1"/>
</dbReference>
<comment type="caution">
    <text evidence="1">The sequence shown here is derived from an EMBL/GenBank/DDBJ whole genome shotgun (WGS) entry which is preliminary data.</text>
</comment>
<name>A0ABQ0AA42_9GAMM</name>
<dbReference type="InterPro" id="IPR038312">
    <property type="entry name" value="DUF5063_sf"/>
</dbReference>
<gene>
    <name evidence="1" type="ORF">NBRC116591_23400</name>
</gene>
<dbReference type="RefSeq" id="WP_353303243.1">
    <property type="nucleotide sequence ID" value="NZ_BAABWN010000007.1"/>
</dbReference>
<evidence type="ECO:0000313" key="2">
    <source>
        <dbReference type="Proteomes" id="UP001465153"/>
    </source>
</evidence>
<dbReference type="Pfam" id="PF16702">
    <property type="entry name" value="DUF5063"/>
    <property type="match status" value="1"/>
</dbReference>
<keyword evidence="2" id="KW-1185">Reference proteome</keyword>
<reference evidence="1 2" key="1">
    <citation type="submission" date="2024-04" db="EMBL/GenBank/DDBJ databases">
        <title>Draft genome sequence of Sessilibacter corallicola NBRC 116591.</title>
        <authorList>
            <person name="Miyakawa T."/>
            <person name="Kusuya Y."/>
            <person name="Miura T."/>
        </authorList>
    </citation>
    <scope>NUCLEOTIDE SEQUENCE [LARGE SCALE GENOMIC DNA]</scope>
    <source>
        <strain evidence="1 2">KU-00831-HH</strain>
    </source>
</reference>